<dbReference type="SUPFAM" id="SSF56112">
    <property type="entry name" value="Protein kinase-like (PK-like)"/>
    <property type="match status" value="1"/>
</dbReference>
<dbReference type="AlphaFoldDB" id="A0A3A1WHR7"/>
<evidence type="ECO:0000256" key="5">
    <source>
        <dbReference type="ARBA" id="ARBA00022741"/>
    </source>
</evidence>
<dbReference type="EMBL" id="QYRN01000006">
    <property type="protein sequence ID" value="RIY00134.1"/>
    <property type="molecule type" value="Genomic_DNA"/>
</dbReference>
<name>A0A3A1WHR7_9HYPH</name>
<sequence>MTHPSTRSDDAPRPGFDPASLAPAALIEFAGRQRWFAGRSERIAGARIEPVGLSIGGAELGELVVQVEGGEPQRYFLPLKAAAEGGAAHGLDAGPAAGLLADAARDPAFCAAVVAVLADSGGEADGALVARRSRAAADRLRAVAEVPAAEIKVLSGEQSNTSVGIGRLGILKFYRRLRDGEQPELEVTEFLTERTGFTGAPALYGSLELRRPDGSRAAVAALFERVANRGDAWAVVTDDLVAELSGGAAPAERFDAGGTLGRRTGEMHAGLATRTGDAAFDPEPLDAASLERIVDEARHEAGEALDVLAREAERSPELRAEIDRLLAAREAIDAWFAGFESLAGGGWRTRIHGDYHLGQVLVSGEDAVILDFEGEPGRPLAERRAKTSPLRDVAGMLRSFDYAAFAARDRLGADAGEVARAASDAWRDSTAAAFLDAWEAASGVSLVDEANLRLLDLFLLQKAFYELRYEAAMRPAWLSIPLRGIVSLLEKRQVIR</sequence>
<evidence type="ECO:0000313" key="11">
    <source>
        <dbReference type="Proteomes" id="UP000265750"/>
    </source>
</evidence>
<dbReference type="Proteomes" id="UP000265750">
    <property type="component" value="Unassembled WGS sequence"/>
</dbReference>
<dbReference type="GO" id="GO:0005524">
    <property type="term" value="F:ATP binding"/>
    <property type="evidence" value="ECO:0007669"/>
    <property type="project" value="UniProtKB-KW"/>
</dbReference>
<protein>
    <recommendedName>
        <fullName evidence="3">Maltokinase</fullName>
        <ecNumber evidence="2">2.7.1.175</ecNumber>
    </recommendedName>
    <alternativeName>
        <fullName evidence="7">Maltose-1-phosphate synthase</fullName>
    </alternativeName>
</protein>
<feature type="domain" description="Maltokinase N-terminal cap" evidence="9">
    <location>
        <begin position="31"/>
        <end position="84"/>
    </location>
</feature>
<evidence type="ECO:0000256" key="1">
    <source>
        <dbReference type="ARBA" id="ARBA00006219"/>
    </source>
</evidence>
<keyword evidence="5" id="KW-0547">Nucleotide-binding</keyword>
<dbReference type="Pfam" id="PF18085">
    <property type="entry name" value="Mak_N_cap"/>
    <property type="match status" value="1"/>
</dbReference>
<comment type="caution">
    <text evidence="10">The sequence shown here is derived from an EMBL/GenBank/DDBJ whole genome shotgun (WGS) entry which is preliminary data.</text>
</comment>
<comment type="catalytic activity">
    <reaction evidence="8">
        <text>D-maltose + ATP = alpha-maltose 1-phosphate + ADP + H(+)</text>
        <dbReference type="Rhea" id="RHEA:31915"/>
        <dbReference type="ChEBI" id="CHEBI:15378"/>
        <dbReference type="ChEBI" id="CHEBI:17306"/>
        <dbReference type="ChEBI" id="CHEBI:30616"/>
        <dbReference type="ChEBI" id="CHEBI:63576"/>
        <dbReference type="ChEBI" id="CHEBI:456216"/>
        <dbReference type="EC" id="2.7.1.175"/>
    </reaction>
</comment>
<keyword evidence="4" id="KW-0808">Transferase</keyword>
<evidence type="ECO:0000259" key="9">
    <source>
        <dbReference type="Pfam" id="PF18085"/>
    </source>
</evidence>
<organism evidence="10 11">
    <name type="scientific">Aureimonas flava</name>
    <dbReference type="NCBI Taxonomy" id="2320271"/>
    <lineage>
        <taxon>Bacteria</taxon>
        <taxon>Pseudomonadati</taxon>
        <taxon>Pseudomonadota</taxon>
        <taxon>Alphaproteobacteria</taxon>
        <taxon>Hyphomicrobiales</taxon>
        <taxon>Aurantimonadaceae</taxon>
        <taxon>Aureimonas</taxon>
    </lineage>
</organism>
<evidence type="ECO:0000256" key="3">
    <source>
        <dbReference type="ARBA" id="ARBA00013882"/>
    </source>
</evidence>
<dbReference type="RefSeq" id="WP_119540445.1">
    <property type="nucleotide sequence ID" value="NZ_QYRN01000006.1"/>
</dbReference>
<accession>A0A3A1WHR7</accession>
<dbReference type="GO" id="GO:0016740">
    <property type="term" value="F:transferase activity"/>
    <property type="evidence" value="ECO:0007669"/>
    <property type="project" value="UniProtKB-KW"/>
</dbReference>
<evidence type="ECO:0000256" key="7">
    <source>
        <dbReference type="ARBA" id="ARBA00031251"/>
    </source>
</evidence>
<dbReference type="EC" id="2.7.1.175" evidence="2"/>
<comment type="similarity">
    <text evidence="1">Belongs to the aminoglycoside phosphotransferase family.</text>
</comment>
<reference evidence="11" key="1">
    <citation type="submission" date="2018-09" db="EMBL/GenBank/DDBJ databases">
        <authorList>
            <person name="Tuo L."/>
        </authorList>
    </citation>
    <scope>NUCLEOTIDE SEQUENCE [LARGE SCALE GENOMIC DNA]</scope>
    <source>
        <strain evidence="11">M2BS4Y-1</strain>
    </source>
</reference>
<keyword evidence="6" id="KW-0067">ATP-binding</keyword>
<evidence type="ECO:0000313" key="10">
    <source>
        <dbReference type="EMBL" id="RIY00134.1"/>
    </source>
</evidence>
<proteinExistence type="inferred from homology"/>
<evidence type="ECO:0000256" key="6">
    <source>
        <dbReference type="ARBA" id="ARBA00022840"/>
    </source>
</evidence>
<dbReference type="InterPro" id="IPR040999">
    <property type="entry name" value="Mak_N_cap"/>
</dbReference>
<dbReference type="InterPro" id="IPR011009">
    <property type="entry name" value="Kinase-like_dom_sf"/>
</dbReference>
<evidence type="ECO:0000256" key="8">
    <source>
        <dbReference type="ARBA" id="ARBA00049067"/>
    </source>
</evidence>
<dbReference type="Gene3D" id="3.90.1200.10">
    <property type="match status" value="1"/>
</dbReference>
<keyword evidence="11" id="KW-1185">Reference proteome</keyword>
<gene>
    <name evidence="10" type="ORF">D3218_12640</name>
</gene>
<dbReference type="OrthoDB" id="9805159at2"/>
<evidence type="ECO:0000256" key="2">
    <source>
        <dbReference type="ARBA" id="ARBA00011962"/>
    </source>
</evidence>
<evidence type="ECO:0000256" key="4">
    <source>
        <dbReference type="ARBA" id="ARBA00022679"/>
    </source>
</evidence>